<name>A0A1L4D376_9BACT</name>
<feature type="transmembrane region" description="Helical" evidence="6">
    <location>
        <begin position="217"/>
        <end position="235"/>
    </location>
</feature>
<keyword evidence="3 6" id="KW-0812">Transmembrane</keyword>
<feature type="transmembrane region" description="Helical" evidence="6">
    <location>
        <begin position="110"/>
        <end position="131"/>
    </location>
</feature>
<dbReference type="InterPro" id="IPR013525">
    <property type="entry name" value="ABC2_TM"/>
</dbReference>
<dbReference type="PANTHER" id="PTHR30294">
    <property type="entry name" value="MEMBRANE COMPONENT OF ABC TRANSPORTER YHHJ-RELATED"/>
    <property type="match status" value="1"/>
</dbReference>
<feature type="domain" description="ABC-2 type transporter transmembrane" evidence="7">
    <location>
        <begin position="55"/>
        <end position="195"/>
    </location>
</feature>
<keyword evidence="9" id="KW-1185">Reference proteome</keyword>
<evidence type="ECO:0000256" key="6">
    <source>
        <dbReference type="SAM" id="Phobius"/>
    </source>
</evidence>
<reference evidence="8 9" key="1">
    <citation type="submission" date="2016-10" db="EMBL/GenBank/DDBJ databases">
        <title>Silvanigrella aquatica sp. nov., isolated from a freshwater lake located in the Black Forest, Germany, description of Silvanigrellaceae fam. nov., Silvanigrellales ord. nov., reclassification of the order Bdellovibrionales in the class Oligoflexia, reclassification of the families Bacteriovoracaceae and Halobacteriovoraceae in the new order Bacteriovoracales ord. nov., and reclassification of the family Pseudobacteriovoracaceae in the order Oligoflexiales.</title>
        <authorList>
            <person name="Hahn M.W."/>
            <person name="Schmidt J."/>
            <person name="Koll U."/>
            <person name="Rohde M."/>
            <person name="Verbag S."/>
            <person name="Pitt A."/>
            <person name="Nakai R."/>
            <person name="Naganuma T."/>
            <person name="Lang E."/>
        </authorList>
    </citation>
    <scope>NUCLEOTIDE SEQUENCE [LARGE SCALE GENOMIC DNA]</scope>
    <source>
        <strain evidence="8 9">MWH-Nonnen-W8red</strain>
    </source>
</reference>
<proteinExistence type="predicted"/>
<feature type="transmembrane region" description="Helical" evidence="6">
    <location>
        <begin position="20"/>
        <end position="44"/>
    </location>
</feature>
<dbReference type="InterPro" id="IPR051449">
    <property type="entry name" value="ABC-2_transporter_component"/>
</dbReference>
<sequence length="242" mass="27111">MSATLSIAQRDFKGFFGTPLGWIAACIIFFISGILFFLVVQYLLMRGQSIDPVADIFGQVLGFLNYINIFVVPAFTMKTMSEDLSNGTYRLQLSAPISTWEIVAGKFLGIMFYFGIITFLMLIYPLFTYIFTEPDLKVLATGWLGLVLNIGAIVSIGLFIGSLTKNPVLSYLGSSFFIFVFIMSGYLPGIPDWYKKSVNLLELSSDFSKGILKTGSLATYMAIILVFLFLCRLVMENKKWRV</sequence>
<dbReference type="GO" id="GO:0005886">
    <property type="term" value="C:plasma membrane"/>
    <property type="evidence" value="ECO:0007669"/>
    <property type="project" value="UniProtKB-SubCell"/>
</dbReference>
<evidence type="ECO:0000256" key="1">
    <source>
        <dbReference type="ARBA" id="ARBA00004651"/>
    </source>
</evidence>
<feature type="transmembrane region" description="Helical" evidence="6">
    <location>
        <begin position="168"/>
        <end position="187"/>
    </location>
</feature>
<dbReference type="PANTHER" id="PTHR30294:SF29">
    <property type="entry name" value="MULTIDRUG ABC TRANSPORTER PERMEASE YBHS-RELATED"/>
    <property type="match status" value="1"/>
</dbReference>
<dbReference type="EMBL" id="CP017834">
    <property type="protein sequence ID" value="APJ04658.1"/>
    <property type="molecule type" value="Genomic_DNA"/>
</dbReference>
<feature type="transmembrane region" description="Helical" evidence="6">
    <location>
        <begin position="143"/>
        <end position="161"/>
    </location>
</feature>
<dbReference type="OrthoDB" id="9794512at2"/>
<evidence type="ECO:0000256" key="5">
    <source>
        <dbReference type="ARBA" id="ARBA00023136"/>
    </source>
</evidence>
<evidence type="ECO:0000259" key="7">
    <source>
        <dbReference type="Pfam" id="PF12698"/>
    </source>
</evidence>
<evidence type="ECO:0000256" key="2">
    <source>
        <dbReference type="ARBA" id="ARBA00022475"/>
    </source>
</evidence>
<protein>
    <recommendedName>
        <fullName evidence="7">ABC-2 type transporter transmembrane domain-containing protein</fullName>
    </recommendedName>
</protein>
<dbReference type="STRING" id="1915309.AXG55_12390"/>
<evidence type="ECO:0000313" key="8">
    <source>
        <dbReference type="EMBL" id="APJ04658.1"/>
    </source>
</evidence>
<keyword evidence="5 6" id="KW-0472">Membrane</keyword>
<feature type="transmembrane region" description="Helical" evidence="6">
    <location>
        <begin position="56"/>
        <end position="75"/>
    </location>
</feature>
<dbReference type="RefSeq" id="WP_148698412.1">
    <property type="nucleotide sequence ID" value="NZ_CP017834.1"/>
</dbReference>
<gene>
    <name evidence="8" type="ORF">AXG55_12390</name>
</gene>
<keyword evidence="2" id="KW-1003">Cell membrane</keyword>
<accession>A0A1L4D376</accession>
<comment type="subcellular location">
    <subcellularLocation>
        <location evidence="1">Cell membrane</location>
        <topology evidence="1">Multi-pass membrane protein</topology>
    </subcellularLocation>
</comment>
<dbReference type="Proteomes" id="UP000184731">
    <property type="component" value="Chromosome"/>
</dbReference>
<evidence type="ECO:0000256" key="3">
    <source>
        <dbReference type="ARBA" id="ARBA00022692"/>
    </source>
</evidence>
<evidence type="ECO:0000256" key="4">
    <source>
        <dbReference type="ARBA" id="ARBA00022989"/>
    </source>
</evidence>
<dbReference type="KEGG" id="saqi:AXG55_12390"/>
<keyword evidence="4 6" id="KW-1133">Transmembrane helix</keyword>
<evidence type="ECO:0000313" key="9">
    <source>
        <dbReference type="Proteomes" id="UP000184731"/>
    </source>
</evidence>
<organism evidence="8 9">
    <name type="scientific">Silvanigrella aquatica</name>
    <dbReference type="NCBI Taxonomy" id="1915309"/>
    <lineage>
        <taxon>Bacteria</taxon>
        <taxon>Pseudomonadati</taxon>
        <taxon>Bdellovibrionota</taxon>
        <taxon>Oligoflexia</taxon>
        <taxon>Silvanigrellales</taxon>
        <taxon>Silvanigrellaceae</taxon>
        <taxon>Silvanigrella</taxon>
    </lineage>
</organism>
<dbReference type="GO" id="GO:0140359">
    <property type="term" value="F:ABC-type transporter activity"/>
    <property type="evidence" value="ECO:0007669"/>
    <property type="project" value="InterPro"/>
</dbReference>
<dbReference type="AlphaFoldDB" id="A0A1L4D376"/>
<dbReference type="Pfam" id="PF12698">
    <property type="entry name" value="ABC2_membrane_3"/>
    <property type="match status" value="1"/>
</dbReference>